<feature type="binding site" evidence="11">
    <location>
        <begin position="179"/>
        <end position="183"/>
    </location>
    <ligand>
        <name>pyridoxal 5'-phosphate</name>
        <dbReference type="ChEBI" id="CHEBI:597326"/>
    </ligand>
</feature>
<dbReference type="SUPFAM" id="SSF53686">
    <property type="entry name" value="Tryptophan synthase beta subunit-like PLP-dependent enzymes"/>
    <property type="match status" value="1"/>
</dbReference>
<comment type="similarity">
    <text evidence="3 13">Belongs to the cysteine synthase/cystathionine beta-synthase family.</text>
</comment>
<feature type="domain" description="Tryptophan synthase beta chain-like PALP" evidence="14">
    <location>
        <begin position="10"/>
        <end position="294"/>
    </location>
</feature>
<gene>
    <name evidence="15" type="ORF">SAMN05660649_01427</name>
</gene>
<dbReference type="Gene3D" id="3.40.50.1100">
    <property type="match status" value="2"/>
</dbReference>
<dbReference type="FunFam" id="3.40.50.1100:FF:000006">
    <property type="entry name" value="Cysteine synthase"/>
    <property type="match status" value="1"/>
</dbReference>
<comment type="pathway">
    <text evidence="2">Amino-acid biosynthesis; L-cysteine biosynthesis; L-cysteine from L-serine: step 2/2.</text>
</comment>
<keyword evidence="8 11" id="KW-0663">Pyridoxal phosphate</keyword>
<dbReference type="NCBIfam" id="TIGR01139">
    <property type="entry name" value="cysK"/>
    <property type="match status" value="1"/>
</dbReference>
<dbReference type="AlphaFoldDB" id="A0A1I2RF67"/>
<evidence type="ECO:0000313" key="15">
    <source>
        <dbReference type="EMBL" id="SFG36406.1"/>
    </source>
</evidence>
<sequence>MPDIKESVLELVCRTPVVRLHKVKDNCPADILVKLEMFNPSGSAKARAALGMITAAEQKGTIKPGATIVEPTSGNQGIALAMVGAVKGYRVIVVMPDSMSKERRQLARAYGAEVVLTPAAEDVDGAVRKARELTAQIPGAWMPDQFSNPENPAFHERTTAREIMEQVEGEIHAYIAGVGTGGTLTGVARVLKSRYPGLKVYAVEPKGSAVLSGGKPGPHGIQGIGDGFVPENLDLSLVDSPYAVGDEEAYTMTRRLAREEGILTGISGGAAVVAALAVGRELGAGKTVLTILPDTGERYLSTPVFES</sequence>
<evidence type="ECO:0000256" key="2">
    <source>
        <dbReference type="ARBA" id="ARBA00004962"/>
    </source>
</evidence>
<dbReference type="GO" id="GO:0006535">
    <property type="term" value="P:cysteine biosynthetic process from serine"/>
    <property type="evidence" value="ECO:0007669"/>
    <property type="project" value="UniProtKB-UniRule"/>
</dbReference>
<dbReference type="InterPro" id="IPR050214">
    <property type="entry name" value="Cys_Synth/Cystath_Beta-Synth"/>
</dbReference>
<dbReference type="InterPro" id="IPR036052">
    <property type="entry name" value="TrpB-like_PALP_sf"/>
</dbReference>
<evidence type="ECO:0000313" key="16">
    <source>
        <dbReference type="Proteomes" id="UP000199337"/>
    </source>
</evidence>
<evidence type="ECO:0000259" key="14">
    <source>
        <dbReference type="Pfam" id="PF00291"/>
    </source>
</evidence>
<dbReference type="UniPathway" id="UPA00136">
    <property type="reaction ID" value="UER00200"/>
</dbReference>
<dbReference type="NCBIfam" id="TIGR01136">
    <property type="entry name" value="cysKM"/>
    <property type="match status" value="1"/>
</dbReference>
<accession>A0A1I2RF67</accession>
<dbReference type="GO" id="GO:0016846">
    <property type="term" value="F:carbon-sulfur lyase activity"/>
    <property type="evidence" value="ECO:0007669"/>
    <property type="project" value="UniProtKB-ARBA"/>
</dbReference>
<keyword evidence="9 13" id="KW-0198">Cysteine biosynthesis</keyword>
<dbReference type="OrthoDB" id="9808024at2"/>
<dbReference type="InterPro" id="IPR005856">
    <property type="entry name" value="Cys_synth"/>
</dbReference>
<proteinExistence type="inferred from homology"/>
<protein>
    <recommendedName>
        <fullName evidence="5 13">Cysteine synthase</fullName>
        <ecNumber evidence="4 13">2.5.1.47</ecNumber>
    </recommendedName>
</protein>
<keyword evidence="16" id="KW-1185">Reference proteome</keyword>
<organism evidence="15 16">
    <name type="scientific">Desulfotruncus arcticus DSM 17038</name>
    <dbReference type="NCBI Taxonomy" id="1121424"/>
    <lineage>
        <taxon>Bacteria</taxon>
        <taxon>Bacillati</taxon>
        <taxon>Bacillota</taxon>
        <taxon>Clostridia</taxon>
        <taxon>Eubacteriales</taxon>
        <taxon>Desulfallaceae</taxon>
        <taxon>Desulfotruncus</taxon>
    </lineage>
</organism>
<dbReference type="InterPro" id="IPR001216">
    <property type="entry name" value="P-phosphate_BS"/>
</dbReference>
<evidence type="ECO:0000256" key="12">
    <source>
        <dbReference type="PIRSR" id="PIRSR605856-51"/>
    </source>
</evidence>
<evidence type="ECO:0000256" key="5">
    <source>
        <dbReference type="ARBA" id="ARBA00019371"/>
    </source>
</evidence>
<feature type="modified residue" description="N6-(pyridoxal phosphate)lysine" evidence="12">
    <location>
        <position position="45"/>
    </location>
</feature>
<evidence type="ECO:0000256" key="8">
    <source>
        <dbReference type="ARBA" id="ARBA00022898"/>
    </source>
</evidence>
<dbReference type="GO" id="GO:0004124">
    <property type="term" value="F:cysteine synthase activity"/>
    <property type="evidence" value="ECO:0007669"/>
    <property type="project" value="UniProtKB-UniRule"/>
</dbReference>
<keyword evidence="6 13" id="KW-0028">Amino-acid biosynthesis</keyword>
<dbReference type="FunFam" id="3.40.50.1100:FF:000002">
    <property type="entry name" value="Cysteine synthase"/>
    <property type="match status" value="1"/>
</dbReference>
<evidence type="ECO:0000256" key="13">
    <source>
        <dbReference type="RuleBase" id="RU003985"/>
    </source>
</evidence>
<feature type="binding site" evidence="11">
    <location>
        <position position="267"/>
    </location>
    <ligand>
        <name>pyridoxal 5'-phosphate</name>
        <dbReference type="ChEBI" id="CHEBI:597326"/>
    </ligand>
</feature>
<keyword evidence="7 13" id="KW-0808">Transferase</keyword>
<evidence type="ECO:0000256" key="11">
    <source>
        <dbReference type="PIRSR" id="PIRSR605856-50"/>
    </source>
</evidence>
<reference evidence="16" key="1">
    <citation type="submission" date="2016-10" db="EMBL/GenBank/DDBJ databases">
        <authorList>
            <person name="Varghese N."/>
            <person name="Submissions S."/>
        </authorList>
    </citation>
    <scope>NUCLEOTIDE SEQUENCE [LARGE SCALE GENOMIC DNA]</scope>
    <source>
        <strain evidence="16">DSM 17038</strain>
    </source>
</reference>
<dbReference type="Pfam" id="PF00291">
    <property type="entry name" value="PALP"/>
    <property type="match status" value="1"/>
</dbReference>
<evidence type="ECO:0000256" key="1">
    <source>
        <dbReference type="ARBA" id="ARBA00001933"/>
    </source>
</evidence>
<evidence type="ECO:0000256" key="3">
    <source>
        <dbReference type="ARBA" id="ARBA00007103"/>
    </source>
</evidence>
<evidence type="ECO:0000256" key="10">
    <source>
        <dbReference type="ARBA" id="ARBA00047931"/>
    </source>
</evidence>
<dbReference type="EMBL" id="FOOX01000004">
    <property type="protein sequence ID" value="SFG36406.1"/>
    <property type="molecule type" value="Genomic_DNA"/>
</dbReference>
<evidence type="ECO:0000256" key="7">
    <source>
        <dbReference type="ARBA" id="ARBA00022679"/>
    </source>
</evidence>
<dbReference type="STRING" id="341036.SAMN05660649_01427"/>
<comment type="cofactor">
    <cofactor evidence="1 11 13">
        <name>pyridoxal 5'-phosphate</name>
        <dbReference type="ChEBI" id="CHEBI:597326"/>
    </cofactor>
</comment>
<dbReference type="CDD" id="cd01561">
    <property type="entry name" value="CBS_like"/>
    <property type="match status" value="1"/>
</dbReference>
<comment type="catalytic activity">
    <reaction evidence="10 13">
        <text>O-acetyl-L-serine + hydrogen sulfide = L-cysteine + acetate</text>
        <dbReference type="Rhea" id="RHEA:14829"/>
        <dbReference type="ChEBI" id="CHEBI:29919"/>
        <dbReference type="ChEBI" id="CHEBI:30089"/>
        <dbReference type="ChEBI" id="CHEBI:35235"/>
        <dbReference type="ChEBI" id="CHEBI:58340"/>
        <dbReference type="EC" id="2.5.1.47"/>
    </reaction>
</comment>
<dbReference type="Proteomes" id="UP000199337">
    <property type="component" value="Unassembled WGS sequence"/>
</dbReference>
<name>A0A1I2RF67_9FIRM</name>
<dbReference type="EC" id="2.5.1.47" evidence="4 13"/>
<evidence type="ECO:0000256" key="4">
    <source>
        <dbReference type="ARBA" id="ARBA00012681"/>
    </source>
</evidence>
<dbReference type="RefSeq" id="WP_092470104.1">
    <property type="nucleotide sequence ID" value="NZ_FOOX01000004.1"/>
</dbReference>
<dbReference type="InterPro" id="IPR005859">
    <property type="entry name" value="CysK"/>
</dbReference>
<evidence type="ECO:0000256" key="6">
    <source>
        <dbReference type="ARBA" id="ARBA00022605"/>
    </source>
</evidence>
<dbReference type="InterPro" id="IPR001926">
    <property type="entry name" value="TrpB-like_PALP"/>
</dbReference>
<dbReference type="PANTHER" id="PTHR10314">
    <property type="entry name" value="CYSTATHIONINE BETA-SYNTHASE"/>
    <property type="match status" value="1"/>
</dbReference>
<evidence type="ECO:0000256" key="9">
    <source>
        <dbReference type="ARBA" id="ARBA00023192"/>
    </source>
</evidence>
<dbReference type="PROSITE" id="PS00901">
    <property type="entry name" value="CYS_SYNTHASE"/>
    <property type="match status" value="1"/>
</dbReference>
<feature type="binding site" evidence="11">
    <location>
        <position position="75"/>
    </location>
    <ligand>
        <name>pyridoxal 5'-phosphate</name>
        <dbReference type="ChEBI" id="CHEBI:597326"/>
    </ligand>
</feature>